<reference evidence="1 2" key="1">
    <citation type="submission" date="2019-06" db="EMBL/GenBank/DDBJ databases">
        <title>Genomics analysis of Aphanomyces spp. identifies a new class of oomycete effector associated with host adaptation.</title>
        <authorList>
            <person name="Gaulin E."/>
        </authorList>
    </citation>
    <scope>NUCLEOTIDE SEQUENCE [LARGE SCALE GENOMIC DNA]</scope>
    <source>
        <strain evidence="1 2">E</strain>
    </source>
</reference>
<feature type="non-terminal residue" evidence="1">
    <location>
        <position position="1"/>
    </location>
</feature>
<proteinExistence type="predicted"/>
<dbReference type="Proteomes" id="UP000469452">
    <property type="component" value="Unassembled WGS sequence"/>
</dbReference>
<dbReference type="AlphaFoldDB" id="A0A6A5AJK4"/>
<name>A0A6A5AJK4_APHAT</name>
<evidence type="ECO:0000313" key="1">
    <source>
        <dbReference type="EMBL" id="KAF0750635.1"/>
    </source>
</evidence>
<accession>A0A6A5AJK4</accession>
<organism evidence="1 2">
    <name type="scientific">Aphanomyces astaci</name>
    <name type="common">Crayfish plague agent</name>
    <dbReference type="NCBI Taxonomy" id="112090"/>
    <lineage>
        <taxon>Eukaryota</taxon>
        <taxon>Sar</taxon>
        <taxon>Stramenopiles</taxon>
        <taxon>Oomycota</taxon>
        <taxon>Saprolegniomycetes</taxon>
        <taxon>Saprolegniales</taxon>
        <taxon>Verrucalvaceae</taxon>
        <taxon>Aphanomyces</taxon>
    </lineage>
</organism>
<evidence type="ECO:0000313" key="2">
    <source>
        <dbReference type="Proteomes" id="UP000469452"/>
    </source>
</evidence>
<protein>
    <submittedName>
        <fullName evidence="1">Uncharacterized protein</fullName>
    </submittedName>
</protein>
<gene>
    <name evidence="1" type="ORF">AaE_006640</name>
</gene>
<dbReference type="EMBL" id="VJMI01012249">
    <property type="protein sequence ID" value="KAF0750635.1"/>
    <property type="molecule type" value="Genomic_DNA"/>
</dbReference>
<comment type="caution">
    <text evidence="1">The sequence shown here is derived from an EMBL/GenBank/DDBJ whole genome shotgun (WGS) entry which is preliminary data.</text>
</comment>
<sequence>TENKVRRSELSEMTLEKLQKTWFITEKRIVGMMEISDRILHISPDLDGVFESYTLKPANDLVNERLGNLMFFDMTCGNSRDNSSRMLRRWDIPCIKKNIGIPDGVKLVVNYITLSFQAGRYANEPRSYFFSNVHDASITKIQQTVVFRVIKMSL</sequence>